<dbReference type="UniPathway" id="UPA00359">
    <property type="reaction ID" value="UER00478"/>
</dbReference>
<evidence type="ECO:0000256" key="10">
    <source>
        <dbReference type="ARBA" id="ARBA00023098"/>
    </source>
</evidence>
<dbReference type="GO" id="GO:0016020">
    <property type="term" value="C:membrane"/>
    <property type="evidence" value="ECO:0007669"/>
    <property type="project" value="GOC"/>
</dbReference>
<evidence type="ECO:0000256" key="5">
    <source>
        <dbReference type="ARBA" id="ARBA00022516"/>
    </source>
</evidence>
<organism evidence="13">
    <name type="scientific">uncultured Dysgonomonas sp</name>
    <dbReference type="NCBI Taxonomy" id="206096"/>
    <lineage>
        <taxon>Bacteria</taxon>
        <taxon>Pseudomonadati</taxon>
        <taxon>Bacteroidota</taxon>
        <taxon>Bacteroidia</taxon>
        <taxon>Bacteroidales</taxon>
        <taxon>Dysgonomonadaceae</taxon>
        <taxon>Dysgonomonas</taxon>
        <taxon>environmental samples</taxon>
    </lineage>
</organism>
<evidence type="ECO:0000256" key="7">
    <source>
        <dbReference type="ARBA" id="ARBA00022723"/>
    </source>
</evidence>
<comment type="cofactor">
    <cofactor evidence="1 12">
        <name>Zn(2+)</name>
        <dbReference type="ChEBI" id="CHEBI:29105"/>
    </cofactor>
</comment>
<dbReference type="Gene3D" id="3.30.230.20">
    <property type="entry name" value="lpxc deacetylase, domain 1"/>
    <property type="match status" value="1"/>
</dbReference>
<dbReference type="GO" id="GO:0046872">
    <property type="term" value="F:metal ion binding"/>
    <property type="evidence" value="ECO:0007669"/>
    <property type="project" value="UniProtKB-KW"/>
</dbReference>
<keyword evidence="7 12" id="KW-0479">Metal-binding</keyword>
<dbReference type="InterPro" id="IPR011334">
    <property type="entry name" value="UDP-acyl_GlcNac_deAcase_C"/>
</dbReference>
<dbReference type="InterPro" id="IPR020568">
    <property type="entry name" value="Ribosomal_Su5_D2-typ_SF"/>
</dbReference>
<sequence>MITKQRTLKSSFTLRGKGLHTGLNIQIKFNPAPENHGYKIKRTDIMGTHIIDALAENVVSTMRGTVLGSSTVQVSTVEHALAALYACGIDNCLIDVDAPEFPIMDGSSIAFVQKILETGVKPQNARRIYLGFPRKKIRVKDEVSGASLTLIPSESFSIKSKISFDSVLLKQQEAYLPDISFFIKDFARARTFVFVREIESLLDRNLIKGGDMDNAIIIYDQIMEQEKLDRLSDILRVKRRDANHLGYLMNKPLNAPNEPARHKLLDIIGDIALVGCFIKGRIEANCPGHTINNLFAREIRKHMKTEEKSNMLNVPGFYWNQP</sequence>
<dbReference type="HAMAP" id="MF_00388">
    <property type="entry name" value="LpxC"/>
    <property type="match status" value="1"/>
</dbReference>
<feature type="binding site" evidence="12">
    <location>
        <position position="262"/>
    </location>
    <ligand>
        <name>Zn(2+)</name>
        <dbReference type="ChEBI" id="CHEBI:29105"/>
    </ligand>
</feature>
<dbReference type="Gene3D" id="3.30.1700.10">
    <property type="entry name" value="lpxc deacetylase, domain 2"/>
    <property type="match status" value="1"/>
</dbReference>
<evidence type="ECO:0000256" key="4">
    <source>
        <dbReference type="ARBA" id="ARBA00012745"/>
    </source>
</evidence>
<comment type="similarity">
    <text evidence="12">Belongs to the LpxC family.</text>
</comment>
<dbReference type="AlphaFoldDB" id="A0A212JNM5"/>
<dbReference type="Pfam" id="PF03331">
    <property type="entry name" value="LpxC"/>
    <property type="match status" value="2"/>
</dbReference>
<feature type="active site" description="Proton donor" evidence="12">
    <location>
        <position position="289"/>
    </location>
</feature>
<accession>A0A212JNM5</accession>
<evidence type="ECO:0000313" key="13">
    <source>
        <dbReference type="EMBL" id="SBW01043.1"/>
    </source>
</evidence>
<keyword evidence="5 12" id="KW-0444">Lipid biosynthesis</keyword>
<dbReference type="PANTHER" id="PTHR33694:SF1">
    <property type="entry name" value="UDP-3-O-ACYL-N-ACETYLGLUCOSAMINE DEACETYLASE 1, MITOCHONDRIAL-RELATED"/>
    <property type="match status" value="1"/>
</dbReference>
<evidence type="ECO:0000256" key="1">
    <source>
        <dbReference type="ARBA" id="ARBA00001947"/>
    </source>
</evidence>
<comment type="pathway">
    <text evidence="3 12">Glycolipid biosynthesis; lipid IV(A) biosynthesis; lipid IV(A) from (3R)-3-hydroxytetradecanoyl-[acyl-carrier-protein] and UDP-N-acetyl-alpha-D-glucosamine: step 2/6.</text>
</comment>
<protein>
    <recommendedName>
        <fullName evidence="4 12">UDP-3-O-acyl-N-acetylglucosamine deacetylase</fullName>
        <shortName evidence="12">UDP-3-O-acyl-GlcNAc deacetylase</shortName>
        <ecNumber evidence="4 12">3.5.1.108</ecNumber>
    </recommendedName>
    <alternativeName>
        <fullName evidence="12">UDP-3-O-[R-3-hydroxymyristoyl]-N-acetylglucosamine deacetylase</fullName>
    </alternativeName>
</protein>
<evidence type="ECO:0000256" key="12">
    <source>
        <dbReference type="HAMAP-Rule" id="MF_00388"/>
    </source>
</evidence>
<comment type="catalytic activity">
    <reaction evidence="11 12">
        <text>a UDP-3-O-[(3R)-3-hydroxyacyl]-N-acetyl-alpha-D-glucosamine + H2O = a UDP-3-O-[(3R)-3-hydroxyacyl]-alpha-D-glucosamine + acetate</text>
        <dbReference type="Rhea" id="RHEA:67816"/>
        <dbReference type="ChEBI" id="CHEBI:15377"/>
        <dbReference type="ChEBI" id="CHEBI:30089"/>
        <dbReference type="ChEBI" id="CHEBI:137740"/>
        <dbReference type="ChEBI" id="CHEBI:173225"/>
        <dbReference type="EC" id="3.5.1.108"/>
    </reaction>
</comment>
<evidence type="ECO:0000256" key="11">
    <source>
        <dbReference type="ARBA" id="ARBA00024535"/>
    </source>
</evidence>
<evidence type="ECO:0000256" key="3">
    <source>
        <dbReference type="ARBA" id="ARBA00005002"/>
    </source>
</evidence>
<keyword evidence="8 12" id="KW-0378">Hydrolase</keyword>
<dbReference type="InterPro" id="IPR004463">
    <property type="entry name" value="UDP-acyl_GlcNac_deAcase"/>
</dbReference>
<gene>
    <name evidence="12" type="primary">lpxC</name>
    <name evidence="13" type="ORF">KL86DYS1_20353</name>
</gene>
<evidence type="ECO:0000256" key="2">
    <source>
        <dbReference type="ARBA" id="ARBA00002923"/>
    </source>
</evidence>
<reference evidence="13" key="1">
    <citation type="submission" date="2016-04" db="EMBL/GenBank/DDBJ databases">
        <authorList>
            <person name="Evans L.H."/>
            <person name="Alamgir A."/>
            <person name="Owens N."/>
            <person name="Weber N.D."/>
            <person name="Virtaneva K."/>
            <person name="Barbian K."/>
            <person name="Babar A."/>
            <person name="Rosenke K."/>
        </authorList>
    </citation>
    <scope>NUCLEOTIDE SEQUENCE</scope>
    <source>
        <strain evidence="13">86-1</strain>
    </source>
</reference>
<evidence type="ECO:0000256" key="9">
    <source>
        <dbReference type="ARBA" id="ARBA00022833"/>
    </source>
</evidence>
<dbReference type="GO" id="GO:0009245">
    <property type="term" value="P:lipid A biosynthetic process"/>
    <property type="evidence" value="ECO:0007669"/>
    <property type="project" value="UniProtKB-UniRule"/>
</dbReference>
<dbReference type="EC" id="3.5.1.108" evidence="4 12"/>
<dbReference type="PANTHER" id="PTHR33694">
    <property type="entry name" value="UDP-3-O-ACYL-N-ACETYLGLUCOSAMINE DEACETYLASE 1, MITOCHONDRIAL-RELATED"/>
    <property type="match status" value="1"/>
</dbReference>
<dbReference type="GO" id="GO:0103117">
    <property type="term" value="F:UDP-3-O-acyl-N-acetylglucosamine deacetylase activity"/>
    <property type="evidence" value="ECO:0007669"/>
    <property type="project" value="UniProtKB-UniRule"/>
</dbReference>
<dbReference type="InterPro" id="IPR015870">
    <property type="entry name" value="UDP-acyl_N-AcGlcN_deAcase_N"/>
</dbReference>
<feature type="binding site" evidence="12">
    <location>
        <position position="79"/>
    </location>
    <ligand>
        <name>Zn(2+)</name>
        <dbReference type="ChEBI" id="CHEBI:29105"/>
    </ligand>
</feature>
<dbReference type="RefSeq" id="WP_296941569.1">
    <property type="nucleotide sequence ID" value="NZ_LT599032.1"/>
</dbReference>
<dbReference type="EMBL" id="FLUM01000002">
    <property type="protein sequence ID" value="SBW01043.1"/>
    <property type="molecule type" value="Genomic_DNA"/>
</dbReference>
<keyword evidence="6 12" id="KW-0441">Lipid A biosynthesis</keyword>
<comment type="function">
    <text evidence="2 12">Catalyzes the hydrolysis of UDP-3-O-myristoyl-N-acetylglucosamine to form UDP-3-O-myristoylglucosamine and acetate, the committed step in lipid A biosynthesis.</text>
</comment>
<feature type="binding site" evidence="12">
    <location>
        <position position="266"/>
    </location>
    <ligand>
        <name>Zn(2+)</name>
        <dbReference type="ChEBI" id="CHEBI:29105"/>
    </ligand>
</feature>
<keyword evidence="10 12" id="KW-0443">Lipid metabolism</keyword>
<name>A0A212JNM5_9BACT</name>
<evidence type="ECO:0000256" key="6">
    <source>
        <dbReference type="ARBA" id="ARBA00022556"/>
    </source>
</evidence>
<evidence type="ECO:0000256" key="8">
    <source>
        <dbReference type="ARBA" id="ARBA00022801"/>
    </source>
</evidence>
<dbReference type="SUPFAM" id="SSF54211">
    <property type="entry name" value="Ribosomal protein S5 domain 2-like"/>
    <property type="match status" value="2"/>
</dbReference>
<keyword evidence="9 12" id="KW-0862">Zinc</keyword>
<proteinExistence type="inferred from homology"/>